<evidence type="ECO:0000313" key="4">
    <source>
        <dbReference type="Proteomes" id="UP000055019"/>
    </source>
</evidence>
<dbReference type="PROSITE" id="PS51257">
    <property type="entry name" value="PROKAR_LIPOPROTEIN"/>
    <property type="match status" value="1"/>
</dbReference>
<evidence type="ECO:0000256" key="1">
    <source>
        <dbReference type="SAM" id="MobiDB-lite"/>
    </source>
</evidence>
<sequence length="70" mass="6406">MKSSITLKALLIAAMSAGICLVAGCNRGHTGASSAAGDTSAAAPASVTSAPAAGSFPATAASDAPSGASQ</sequence>
<proteinExistence type="predicted"/>
<reference evidence="3" key="1">
    <citation type="submission" date="2016-01" db="EMBL/GenBank/DDBJ databases">
        <authorList>
            <person name="Peeters C."/>
        </authorList>
    </citation>
    <scope>NUCLEOTIDE SEQUENCE [LARGE SCALE GENOMIC DNA]</scope>
    <source>
        <strain evidence="3">LMG 29317</strain>
    </source>
</reference>
<organism evidence="3 4">
    <name type="scientific">Caballeronia arvi</name>
    <dbReference type="NCBI Taxonomy" id="1777135"/>
    <lineage>
        <taxon>Bacteria</taxon>
        <taxon>Pseudomonadati</taxon>
        <taxon>Pseudomonadota</taxon>
        <taxon>Betaproteobacteria</taxon>
        <taxon>Burkholderiales</taxon>
        <taxon>Burkholderiaceae</taxon>
        <taxon>Caballeronia</taxon>
    </lineage>
</organism>
<feature type="region of interest" description="Disordered" evidence="1">
    <location>
        <begin position="49"/>
        <end position="70"/>
    </location>
</feature>
<accession>A0A158L4V7</accession>
<evidence type="ECO:0008006" key="5">
    <source>
        <dbReference type="Google" id="ProtNLM"/>
    </source>
</evidence>
<feature type="signal peptide" evidence="2">
    <location>
        <begin position="1"/>
        <end position="22"/>
    </location>
</feature>
<evidence type="ECO:0000313" key="3">
    <source>
        <dbReference type="EMBL" id="SAL88474.1"/>
    </source>
</evidence>
<dbReference type="Proteomes" id="UP000055019">
    <property type="component" value="Unassembled WGS sequence"/>
</dbReference>
<gene>
    <name evidence="3" type="ORF">AWB74_08580</name>
</gene>
<dbReference type="AlphaFoldDB" id="A0A158L4V7"/>
<dbReference type="EMBL" id="FCOM02000133">
    <property type="protein sequence ID" value="SAL88474.1"/>
    <property type="molecule type" value="Genomic_DNA"/>
</dbReference>
<comment type="caution">
    <text evidence="3">The sequence shown here is derived from an EMBL/GenBank/DDBJ whole genome shotgun (WGS) entry which is preliminary data.</text>
</comment>
<protein>
    <recommendedName>
        <fullName evidence="5">Lipoprotein</fullName>
    </recommendedName>
</protein>
<keyword evidence="4" id="KW-1185">Reference proteome</keyword>
<evidence type="ECO:0000256" key="2">
    <source>
        <dbReference type="SAM" id="SignalP"/>
    </source>
</evidence>
<feature type="chain" id="PRO_5007627951" description="Lipoprotein" evidence="2">
    <location>
        <begin position="23"/>
        <end position="70"/>
    </location>
</feature>
<name>A0A158L4V7_9BURK</name>
<feature type="compositionally biased region" description="Low complexity" evidence="1">
    <location>
        <begin position="49"/>
        <end position="64"/>
    </location>
</feature>
<keyword evidence="2" id="KW-0732">Signal</keyword>
<dbReference type="RefSeq" id="WP_143749500.1">
    <property type="nucleotide sequence ID" value="NZ_FCOM02000133.1"/>
</dbReference>